<proteinExistence type="predicted"/>
<dbReference type="AlphaFoldDB" id="A0A2H1V880"/>
<evidence type="ECO:0000313" key="1">
    <source>
        <dbReference type="EMBL" id="SOQ36612.1"/>
    </source>
</evidence>
<sequence>MGDWHEVLVMTPRNFFSPCQKQERNVAPMTGKHPRQVVGEDAVAPLKPLLKEGTYRNDSKPKSIKMATLGMGLRANVTAISLKELDECGEHSKTYIHT</sequence>
<dbReference type="EMBL" id="ODYU01001003">
    <property type="protein sequence ID" value="SOQ36612.1"/>
    <property type="molecule type" value="Genomic_DNA"/>
</dbReference>
<reference evidence="1" key="1">
    <citation type="submission" date="2016-07" db="EMBL/GenBank/DDBJ databases">
        <authorList>
            <person name="Bretaudeau A."/>
        </authorList>
    </citation>
    <scope>NUCLEOTIDE SEQUENCE</scope>
    <source>
        <strain evidence="1">Rice</strain>
        <tissue evidence="1">Whole body</tissue>
    </source>
</reference>
<name>A0A2H1V880_SPOFR</name>
<accession>A0A2H1V880</accession>
<organism evidence="1">
    <name type="scientific">Spodoptera frugiperda</name>
    <name type="common">Fall armyworm</name>
    <dbReference type="NCBI Taxonomy" id="7108"/>
    <lineage>
        <taxon>Eukaryota</taxon>
        <taxon>Metazoa</taxon>
        <taxon>Ecdysozoa</taxon>
        <taxon>Arthropoda</taxon>
        <taxon>Hexapoda</taxon>
        <taxon>Insecta</taxon>
        <taxon>Pterygota</taxon>
        <taxon>Neoptera</taxon>
        <taxon>Endopterygota</taxon>
        <taxon>Lepidoptera</taxon>
        <taxon>Glossata</taxon>
        <taxon>Ditrysia</taxon>
        <taxon>Noctuoidea</taxon>
        <taxon>Noctuidae</taxon>
        <taxon>Amphipyrinae</taxon>
        <taxon>Spodoptera</taxon>
    </lineage>
</organism>
<protein>
    <submittedName>
        <fullName evidence="1">SFRICE_006211</fullName>
    </submittedName>
</protein>
<gene>
    <name evidence="1" type="ORF">SFRICE_006211</name>
</gene>